<dbReference type="Pfam" id="PF00067">
    <property type="entry name" value="p450"/>
    <property type="match status" value="1"/>
</dbReference>
<dbReference type="PROSITE" id="PS00086">
    <property type="entry name" value="CYTOCHROME_P450"/>
    <property type="match status" value="1"/>
</dbReference>
<dbReference type="STRING" id="416450.A0A1V6PM30"/>
<evidence type="ECO:0000256" key="1">
    <source>
        <dbReference type="ARBA" id="ARBA00001971"/>
    </source>
</evidence>
<dbReference type="PRINTS" id="PR00385">
    <property type="entry name" value="P450"/>
</dbReference>
<evidence type="ECO:0000256" key="7">
    <source>
        <dbReference type="ARBA" id="ARBA00023033"/>
    </source>
</evidence>
<protein>
    <recommendedName>
        <fullName evidence="12">Cytochrome P450</fullName>
    </recommendedName>
</protein>
<comment type="similarity">
    <text evidence="2 9">Belongs to the cytochrome P450 family.</text>
</comment>
<dbReference type="PANTHER" id="PTHR24305">
    <property type="entry name" value="CYTOCHROME P450"/>
    <property type="match status" value="1"/>
</dbReference>
<keyword evidence="5 9" id="KW-0560">Oxidoreductase</keyword>
<organism evidence="10 11">
    <name type="scientific">Penicillium antarcticum</name>
    <dbReference type="NCBI Taxonomy" id="416450"/>
    <lineage>
        <taxon>Eukaryota</taxon>
        <taxon>Fungi</taxon>
        <taxon>Dikarya</taxon>
        <taxon>Ascomycota</taxon>
        <taxon>Pezizomycotina</taxon>
        <taxon>Eurotiomycetes</taxon>
        <taxon>Eurotiomycetidae</taxon>
        <taxon>Eurotiales</taxon>
        <taxon>Aspergillaceae</taxon>
        <taxon>Penicillium</taxon>
    </lineage>
</organism>
<dbReference type="CDD" id="cd11062">
    <property type="entry name" value="CYP58-like"/>
    <property type="match status" value="1"/>
</dbReference>
<evidence type="ECO:0000256" key="2">
    <source>
        <dbReference type="ARBA" id="ARBA00010617"/>
    </source>
</evidence>
<keyword evidence="3 8" id="KW-0349">Heme</keyword>
<dbReference type="Gene3D" id="1.10.630.10">
    <property type="entry name" value="Cytochrome P450"/>
    <property type="match status" value="1"/>
</dbReference>
<sequence length="431" mass="49101">MHRQFGPIVRITPHEVHISDPDFYATIYGGHRDKDPSHFARLSLTTSSLATIEHHLHASRRRPISNYFSKQSIENMEPVITSKIQKLSTRLQEAHTSGSIVPLDAAFYALTADIISEYCYGLRVNYLDDKCFNNGLHKATKSLSKLSHIMHFIPCDFLIKSMPDWVLSLISPSVKAVLDAKESVRAKSKSILCNQKTQNLDKRTIFYALNEPGLPPQQRSLEHLVDQGSQLMGAGVETTGSTLKFIMFHLLHNKSLLVALRNELMEESQSTRWSDLEKLPYLTGVVNEGLRLFAHHFGRLTRSAPFETLYYKHWVIPAGTLISASHYYMHMDPQVFPNPHKFSPERWFDVKENGGQQNSRLVPFGKGTRRCAGQNLALAELYLVIAGVVRSFDFELFETSPDDILHYREYQIGFPKKENDGLKVEVTQVFK</sequence>
<dbReference type="Proteomes" id="UP000191672">
    <property type="component" value="Unassembled WGS sequence"/>
</dbReference>
<reference evidence="11" key="1">
    <citation type="journal article" date="2017" name="Nat. Microbiol.">
        <title>Global analysis of biosynthetic gene clusters reveals vast potential of secondary metabolite production in Penicillium species.</title>
        <authorList>
            <person name="Nielsen J.C."/>
            <person name="Grijseels S."/>
            <person name="Prigent S."/>
            <person name="Ji B."/>
            <person name="Dainat J."/>
            <person name="Nielsen K.F."/>
            <person name="Frisvad J.C."/>
            <person name="Workman M."/>
            <person name="Nielsen J."/>
        </authorList>
    </citation>
    <scope>NUCLEOTIDE SEQUENCE [LARGE SCALE GENOMIC DNA]</scope>
    <source>
        <strain evidence="11">IBT 31811</strain>
    </source>
</reference>
<keyword evidence="11" id="KW-1185">Reference proteome</keyword>
<dbReference type="GO" id="GO:0005506">
    <property type="term" value="F:iron ion binding"/>
    <property type="evidence" value="ECO:0007669"/>
    <property type="project" value="InterPro"/>
</dbReference>
<dbReference type="AlphaFoldDB" id="A0A1V6PM30"/>
<dbReference type="GO" id="GO:0016705">
    <property type="term" value="F:oxidoreductase activity, acting on paired donors, with incorporation or reduction of molecular oxygen"/>
    <property type="evidence" value="ECO:0007669"/>
    <property type="project" value="InterPro"/>
</dbReference>
<keyword evidence="4 8" id="KW-0479">Metal-binding</keyword>
<comment type="cofactor">
    <cofactor evidence="1 8">
        <name>heme</name>
        <dbReference type="ChEBI" id="CHEBI:30413"/>
    </cofactor>
</comment>
<dbReference type="PANTHER" id="PTHR24305:SF157">
    <property type="entry name" value="N-ACETYLTRYPTOPHAN 6-HYDROXYLASE IVOC-RELATED"/>
    <property type="match status" value="1"/>
</dbReference>
<accession>A0A1V6PM30</accession>
<evidence type="ECO:0000256" key="8">
    <source>
        <dbReference type="PIRSR" id="PIRSR602401-1"/>
    </source>
</evidence>
<evidence type="ECO:0008006" key="12">
    <source>
        <dbReference type="Google" id="ProtNLM"/>
    </source>
</evidence>
<evidence type="ECO:0000313" key="11">
    <source>
        <dbReference type="Proteomes" id="UP000191672"/>
    </source>
</evidence>
<keyword evidence="6 8" id="KW-0408">Iron</keyword>
<evidence type="ECO:0000256" key="5">
    <source>
        <dbReference type="ARBA" id="ARBA00023002"/>
    </source>
</evidence>
<dbReference type="SUPFAM" id="SSF48264">
    <property type="entry name" value="Cytochrome P450"/>
    <property type="match status" value="1"/>
</dbReference>
<dbReference type="InterPro" id="IPR002401">
    <property type="entry name" value="Cyt_P450_E_grp-I"/>
</dbReference>
<evidence type="ECO:0000256" key="4">
    <source>
        <dbReference type="ARBA" id="ARBA00022723"/>
    </source>
</evidence>
<name>A0A1V6PM30_9EURO</name>
<dbReference type="GO" id="GO:0004497">
    <property type="term" value="F:monooxygenase activity"/>
    <property type="evidence" value="ECO:0007669"/>
    <property type="project" value="UniProtKB-KW"/>
</dbReference>
<dbReference type="GO" id="GO:0043386">
    <property type="term" value="P:mycotoxin biosynthetic process"/>
    <property type="evidence" value="ECO:0007669"/>
    <property type="project" value="UniProtKB-ARBA"/>
</dbReference>
<dbReference type="GO" id="GO:0020037">
    <property type="term" value="F:heme binding"/>
    <property type="evidence" value="ECO:0007669"/>
    <property type="project" value="InterPro"/>
</dbReference>
<dbReference type="InterPro" id="IPR050121">
    <property type="entry name" value="Cytochrome_P450_monoxygenase"/>
</dbReference>
<evidence type="ECO:0000256" key="6">
    <source>
        <dbReference type="ARBA" id="ARBA00023004"/>
    </source>
</evidence>
<gene>
    <name evidence="10" type="ORF">PENANT_c095G07212</name>
</gene>
<dbReference type="InterPro" id="IPR001128">
    <property type="entry name" value="Cyt_P450"/>
</dbReference>
<dbReference type="PRINTS" id="PR00463">
    <property type="entry name" value="EP450I"/>
</dbReference>
<proteinExistence type="inferred from homology"/>
<dbReference type="InterPro" id="IPR017972">
    <property type="entry name" value="Cyt_P450_CS"/>
</dbReference>
<evidence type="ECO:0000256" key="3">
    <source>
        <dbReference type="ARBA" id="ARBA00022617"/>
    </source>
</evidence>
<evidence type="ECO:0000256" key="9">
    <source>
        <dbReference type="RuleBase" id="RU000461"/>
    </source>
</evidence>
<feature type="binding site" description="axial binding residue" evidence="8">
    <location>
        <position position="371"/>
    </location>
    <ligand>
        <name>heme</name>
        <dbReference type="ChEBI" id="CHEBI:30413"/>
    </ligand>
    <ligandPart>
        <name>Fe</name>
        <dbReference type="ChEBI" id="CHEBI:18248"/>
    </ligandPart>
</feature>
<comment type="caution">
    <text evidence="10">The sequence shown here is derived from an EMBL/GenBank/DDBJ whole genome shotgun (WGS) entry which is preliminary data.</text>
</comment>
<evidence type="ECO:0000313" key="10">
    <source>
        <dbReference type="EMBL" id="OQD78034.1"/>
    </source>
</evidence>
<dbReference type="EMBL" id="MDYN01000095">
    <property type="protein sequence ID" value="OQD78034.1"/>
    <property type="molecule type" value="Genomic_DNA"/>
</dbReference>
<dbReference type="InterPro" id="IPR036396">
    <property type="entry name" value="Cyt_P450_sf"/>
</dbReference>
<keyword evidence="7 9" id="KW-0503">Monooxygenase</keyword>